<reference evidence="3 4" key="1">
    <citation type="submission" date="2020-04" db="EMBL/GenBank/DDBJ databases">
        <title>Draft genome of Leeia sp. IMCC25680.</title>
        <authorList>
            <person name="Song J."/>
            <person name="Cho J.-C."/>
        </authorList>
    </citation>
    <scope>NUCLEOTIDE SEQUENCE [LARGE SCALE GENOMIC DNA]</scope>
    <source>
        <strain evidence="3 4">IMCC25680</strain>
    </source>
</reference>
<proteinExistence type="predicted"/>
<feature type="transmembrane region" description="Helical" evidence="1">
    <location>
        <begin position="62"/>
        <end position="85"/>
    </location>
</feature>
<feature type="transmembrane region" description="Helical" evidence="1">
    <location>
        <begin position="131"/>
        <end position="161"/>
    </location>
</feature>
<keyword evidence="1" id="KW-1133">Transmembrane helix</keyword>
<dbReference type="InterPro" id="IPR018639">
    <property type="entry name" value="DUF2062"/>
</dbReference>
<dbReference type="Pfam" id="PF09835">
    <property type="entry name" value="DUF2062"/>
    <property type="match status" value="1"/>
</dbReference>
<comment type="caution">
    <text evidence="3">The sequence shown here is derived from an EMBL/GenBank/DDBJ whole genome shotgun (WGS) entry which is preliminary data.</text>
</comment>
<protein>
    <submittedName>
        <fullName evidence="3">DUF2062 domain-containing protein</fullName>
    </submittedName>
</protein>
<sequence>MLRRTLKRSLHPTRNLIERSRWLRPFRGLLHHPSLWRLGANTVAGGVLVGAYAGLIPGPFQVLTALILSLLFRVNLPVAVAFTLYSNPLTIVPLYVAAWTLGQWLTGGHSGQLPAMPNWDQLPFMEWLQGWLHWFAGMGWPFVMGLFALASLIGGAGWLLVQLMWRWPVYRRQWQRRSVSPRPPAISR</sequence>
<keyword evidence="1" id="KW-0472">Membrane</keyword>
<name>A0A847RW84_9NEIS</name>
<evidence type="ECO:0000256" key="1">
    <source>
        <dbReference type="SAM" id="Phobius"/>
    </source>
</evidence>
<dbReference type="PANTHER" id="PTHR40547:SF1">
    <property type="entry name" value="SLL0298 PROTEIN"/>
    <property type="match status" value="1"/>
</dbReference>
<dbReference type="PANTHER" id="PTHR40547">
    <property type="entry name" value="SLL0298 PROTEIN"/>
    <property type="match status" value="1"/>
</dbReference>
<accession>A0A847RW84</accession>
<dbReference type="AlphaFoldDB" id="A0A847RW84"/>
<feature type="transmembrane region" description="Helical" evidence="1">
    <location>
        <begin position="92"/>
        <end position="111"/>
    </location>
</feature>
<dbReference type="RefSeq" id="WP_168877101.1">
    <property type="nucleotide sequence ID" value="NZ_JABAIM010000002.1"/>
</dbReference>
<gene>
    <name evidence="3" type="ORF">HF682_09700</name>
</gene>
<dbReference type="Proteomes" id="UP000587991">
    <property type="component" value="Unassembled WGS sequence"/>
</dbReference>
<feature type="transmembrane region" description="Helical" evidence="1">
    <location>
        <begin position="35"/>
        <end position="56"/>
    </location>
</feature>
<evidence type="ECO:0000313" key="3">
    <source>
        <dbReference type="EMBL" id="NLR75430.1"/>
    </source>
</evidence>
<organism evidence="3 4">
    <name type="scientific">Leeia aquatica</name>
    <dbReference type="NCBI Taxonomy" id="2725557"/>
    <lineage>
        <taxon>Bacteria</taxon>
        <taxon>Pseudomonadati</taxon>
        <taxon>Pseudomonadota</taxon>
        <taxon>Betaproteobacteria</taxon>
        <taxon>Neisseriales</taxon>
        <taxon>Leeiaceae</taxon>
        <taxon>Leeia</taxon>
    </lineage>
</organism>
<keyword evidence="4" id="KW-1185">Reference proteome</keyword>
<evidence type="ECO:0000313" key="4">
    <source>
        <dbReference type="Proteomes" id="UP000587991"/>
    </source>
</evidence>
<dbReference type="EMBL" id="JABAIM010000002">
    <property type="protein sequence ID" value="NLR75430.1"/>
    <property type="molecule type" value="Genomic_DNA"/>
</dbReference>
<evidence type="ECO:0000259" key="2">
    <source>
        <dbReference type="Pfam" id="PF09835"/>
    </source>
</evidence>
<feature type="domain" description="DUF2062" evidence="2">
    <location>
        <begin position="23"/>
        <end position="172"/>
    </location>
</feature>
<keyword evidence="1" id="KW-0812">Transmembrane</keyword>